<dbReference type="PROSITE" id="PS50968">
    <property type="entry name" value="BIOTINYL_LIPOYL"/>
    <property type="match status" value="1"/>
</dbReference>
<dbReference type="InterPro" id="IPR000089">
    <property type="entry name" value="Biotin_lipoyl"/>
</dbReference>
<dbReference type="NCBIfam" id="NF004547">
    <property type="entry name" value="PRK05889.1"/>
    <property type="match status" value="1"/>
</dbReference>
<dbReference type="InterPro" id="IPR011053">
    <property type="entry name" value="Single_hybrid_motif"/>
</dbReference>
<reference evidence="4" key="1">
    <citation type="submission" date="2016-10" db="EMBL/GenBank/DDBJ databases">
        <authorList>
            <person name="Varghese N."/>
            <person name="Submissions S."/>
        </authorList>
    </citation>
    <scope>NUCLEOTIDE SEQUENCE [LARGE SCALE GENOMIC DNA]</scope>
    <source>
        <strain evidence="4">DSM 44654</strain>
    </source>
</reference>
<evidence type="ECO:0000313" key="3">
    <source>
        <dbReference type="EMBL" id="SEF26891.1"/>
    </source>
</evidence>
<dbReference type="STRING" id="218821.SAMN05421837_103536"/>
<dbReference type="EMBL" id="FNUJ01000003">
    <property type="protein sequence ID" value="SEF26891.1"/>
    <property type="molecule type" value="Genomic_DNA"/>
</dbReference>
<gene>
    <name evidence="3" type="ORF">SAMN05421837_103536</name>
</gene>
<evidence type="ECO:0000259" key="2">
    <source>
        <dbReference type="PROSITE" id="PS50968"/>
    </source>
</evidence>
<feature type="domain" description="Lipoyl-binding" evidence="2">
    <location>
        <begin position="1"/>
        <end position="70"/>
    </location>
</feature>
<dbReference type="CDD" id="cd06850">
    <property type="entry name" value="biotinyl_domain"/>
    <property type="match status" value="1"/>
</dbReference>
<dbReference type="Gene3D" id="2.40.50.100">
    <property type="match status" value="1"/>
</dbReference>
<proteinExistence type="predicted"/>
<dbReference type="AlphaFoldDB" id="A0A1H5QNI0"/>
<dbReference type="OrthoDB" id="163546at2"/>
<name>A0A1H5QNI0_9PSEU</name>
<dbReference type="Pfam" id="PF00364">
    <property type="entry name" value="Biotin_lipoyl"/>
    <property type="match status" value="1"/>
</dbReference>
<dbReference type="SUPFAM" id="SSF51230">
    <property type="entry name" value="Single hybrid motif"/>
    <property type="match status" value="1"/>
</dbReference>
<accession>A0A1H5QNI0</accession>
<protein>
    <submittedName>
        <fullName evidence="3">Biotin-requiring enzyme</fullName>
    </submittedName>
</protein>
<dbReference type="InterPro" id="IPR050709">
    <property type="entry name" value="Biotin_Carboxyl_Carrier/Decarb"/>
</dbReference>
<organism evidence="3 4">
    <name type="scientific">Amycolatopsis pretoriensis</name>
    <dbReference type="NCBI Taxonomy" id="218821"/>
    <lineage>
        <taxon>Bacteria</taxon>
        <taxon>Bacillati</taxon>
        <taxon>Actinomycetota</taxon>
        <taxon>Actinomycetes</taxon>
        <taxon>Pseudonocardiales</taxon>
        <taxon>Pseudonocardiaceae</taxon>
        <taxon>Amycolatopsis</taxon>
    </lineage>
</organism>
<sequence>MAEIRAEMVGTVLEVVAEPGAALAAGDTVLILESMKMELPAVSEKAGTLTSLVVAKGDRVQQGDVLGTVE</sequence>
<keyword evidence="4" id="KW-1185">Reference proteome</keyword>
<dbReference type="PANTHER" id="PTHR45266:SF3">
    <property type="entry name" value="OXALOACETATE DECARBOXYLASE ALPHA CHAIN"/>
    <property type="match status" value="1"/>
</dbReference>
<dbReference type="Proteomes" id="UP000198878">
    <property type="component" value="Unassembled WGS sequence"/>
</dbReference>
<dbReference type="RefSeq" id="WP_086675292.1">
    <property type="nucleotide sequence ID" value="NZ_FNUJ01000003.1"/>
</dbReference>
<dbReference type="PANTHER" id="PTHR45266">
    <property type="entry name" value="OXALOACETATE DECARBOXYLASE ALPHA CHAIN"/>
    <property type="match status" value="1"/>
</dbReference>
<evidence type="ECO:0000256" key="1">
    <source>
        <dbReference type="ARBA" id="ARBA00023267"/>
    </source>
</evidence>
<evidence type="ECO:0000313" key="4">
    <source>
        <dbReference type="Proteomes" id="UP000198878"/>
    </source>
</evidence>
<keyword evidence="1" id="KW-0092">Biotin</keyword>